<dbReference type="GeneID" id="43595326"/>
<dbReference type="PANTHER" id="PTHR46603">
    <property type="entry name" value="ABSCISSION/NOCUT CHECKPOINT REGULATOR"/>
    <property type="match status" value="1"/>
</dbReference>
<dbReference type="RefSeq" id="XP_031875154.1">
    <property type="nucleotide sequence ID" value="XM_032011100.1"/>
</dbReference>
<accession>A0A370U404</accession>
<proteinExistence type="predicted"/>
<protein>
    <submittedName>
        <fullName evidence="2">Uncharacterized protein</fullName>
    </submittedName>
</protein>
<comment type="caution">
    <text evidence="2">The sequence shown here is derived from an EMBL/GenBank/DDBJ whole genome shotgun (WGS) entry which is preliminary data.</text>
</comment>
<feature type="region of interest" description="Disordered" evidence="1">
    <location>
        <begin position="20"/>
        <end position="96"/>
    </location>
</feature>
<organism evidence="2 3">
    <name type="scientific">Venustampulla echinocandica</name>
    <dbReference type="NCBI Taxonomy" id="2656787"/>
    <lineage>
        <taxon>Eukaryota</taxon>
        <taxon>Fungi</taxon>
        <taxon>Dikarya</taxon>
        <taxon>Ascomycota</taxon>
        <taxon>Pezizomycotina</taxon>
        <taxon>Leotiomycetes</taxon>
        <taxon>Helotiales</taxon>
        <taxon>Pleuroascaceae</taxon>
        <taxon>Venustampulla</taxon>
    </lineage>
</organism>
<sequence>MSDPPNSDQHLLDRLNALKKSSVQLDSSNSTFNPPTPKQATPEIDLSARLRNLRNGSLSPSSSPIPTTKPTNTTYAEPSFSQYEDIDPLRNPVDTDDQTLEELLADLGPEDQWTLDPDDPKDVQKLLDEAKSALPRDEVVGDPVTRTREETEDGAENKGKNLLTRDLDMSVFSVDDDEAASGERARAAGLEDESREVQDIVARLLDEVNLERGNDELEGEDTPKEAVEKSAKNVGNEDKEGRALSLPSAPSSLPSPPPSATEPPGPERSRKSLDFESDIAARMAALHGPGSSSSADPLGLPSAPTFAPVAKPTKSKQYADEEIDSWCIICQDDATVECQGCDSDLYCARCWKEGHVGPDAAFEMRRHKWSMFKKPN</sequence>
<dbReference type="OrthoDB" id="5407799at2759"/>
<reference evidence="2 3" key="1">
    <citation type="journal article" date="2018" name="IMA Fungus">
        <title>IMA Genome-F 9: Draft genome sequence of Annulohypoxylon stygium, Aspergillus mulundensis, Berkeleyomyces basicola (syn. Thielaviopsis basicola), Ceratocystis smalleyi, two Cercospora beticola strains, Coleophoma cylindrospora, Fusarium fracticaudum, Phialophora cf. hyalina, and Morchella septimelata.</title>
        <authorList>
            <person name="Wingfield B.D."/>
            <person name="Bills G.F."/>
            <person name="Dong Y."/>
            <person name="Huang W."/>
            <person name="Nel W.J."/>
            <person name="Swalarsk-Parry B.S."/>
            <person name="Vaghefi N."/>
            <person name="Wilken P.M."/>
            <person name="An Z."/>
            <person name="de Beer Z.W."/>
            <person name="De Vos L."/>
            <person name="Chen L."/>
            <person name="Duong T.A."/>
            <person name="Gao Y."/>
            <person name="Hammerbacher A."/>
            <person name="Kikkert J.R."/>
            <person name="Li Y."/>
            <person name="Li H."/>
            <person name="Li K."/>
            <person name="Li Q."/>
            <person name="Liu X."/>
            <person name="Ma X."/>
            <person name="Naidoo K."/>
            <person name="Pethybridge S.J."/>
            <person name="Sun J."/>
            <person name="Steenkamp E.T."/>
            <person name="van der Nest M.A."/>
            <person name="van Wyk S."/>
            <person name="Wingfield M.J."/>
            <person name="Xiong C."/>
            <person name="Yue Q."/>
            <person name="Zhang X."/>
        </authorList>
    </citation>
    <scope>NUCLEOTIDE SEQUENCE [LARGE SCALE GENOMIC DNA]</scope>
    <source>
        <strain evidence="2 3">BP 5553</strain>
    </source>
</reference>
<evidence type="ECO:0000256" key="1">
    <source>
        <dbReference type="SAM" id="MobiDB-lite"/>
    </source>
</evidence>
<name>A0A370U404_9HELO</name>
<keyword evidence="3" id="KW-1185">Reference proteome</keyword>
<evidence type="ECO:0000313" key="2">
    <source>
        <dbReference type="EMBL" id="RDL42498.1"/>
    </source>
</evidence>
<gene>
    <name evidence="2" type="ORF">BP5553_02477</name>
</gene>
<dbReference type="PANTHER" id="PTHR46603:SF1">
    <property type="entry name" value="ABSCISSION_NOCUT CHECKPOINT REGULATOR"/>
    <property type="match status" value="1"/>
</dbReference>
<evidence type="ECO:0000313" key="3">
    <source>
        <dbReference type="Proteomes" id="UP000254866"/>
    </source>
</evidence>
<feature type="region of interest" description="Disordered" evidence="1">
    <location>
        <begin position="130"/>
        <end position="315"/>
    </location>
</feature>
<feature type="compositionally biased region" description="Low complexity" evidence="1">
    <location>
        <begin position="243"/>
        <end position="252"/>
    </location>
</feature>
<feature type="compositionally biased region" description="Low complexity" evidence="1">
    <location>
        <begin position="57"/>
        <end position="78"/>
    </location>
</feature>
<feature type="compositionally biased region" description="Polar residues" evidence="1">
    <location>
        <begin position="20"/>
        <end position="33"/>
    </location>
</feature>
<feature type="compositionally biased region" description="Basic and acidic residues" evidence="1">
    <location>
        <begin position="204"/>
        <end position="242"/>
    </location>
</feature>
<dbReference type="STRING" id="2656787.A0A370U404"/>
<feature type="compositionally biased region" description="Basic and acidic residues" evidence="1">
    <location>
        <begin position="130"/>
        <end position="168"/>
    </location>
</feature>
<dbReference type="InterPro" id="IPR044553">
    <property type="entry name" value="Bbox1_ANCHR"/>
</dbReference>
<dbReference type="SUPFAM" id="SSF57845">
    <property type="entry name" value="B-box zinc-binding domain"/>
    <property type="match status" value="1"/>
</dbReference>
<dbReference type="EMBL" id="NPIC01000001">
    <property type="protein sequence ID" value="RDL42498.1"/>
    <property type="molecule type" value="Genomic_DNA"/>
</dbReference>
<dbReference type="Proteomes" id="UP000254866">
    <property type="component" value="Unassembled WGS sequence"/>
</dbReference>
<dbReference type="AlphaFoldDB" id="A0A370U404"/>
<dbReference type="Pfam" id="PF22586">
    <property type="entry name" value="ANCHR-like_BBOX"/>
    <property type="match status" value="1"/>
</dbReference>
<feature type="compositionally biased region" description="Basic and acidic residues" evidence="1">
    <location>
        <begin position="265"/>
        <end position="274"/>
    </location>
</feature>
<dbReference type="CDD" id="cd19817">
    <property type="entry name" value="Bbox1_ANCHR-like"/>
    <property type="match status" value="1"/>
</dbReference>
<feature type="compositionally biased region" description="Pro residues" evidence="1">
    <location>
        <begin position="253"/>
        <end position="264"/>
    </location>
</feature>